<reference evidence="2" key="1">
    <citation type="submission" date="2020-07" db="EMBL/GenBank/DDBJ databases">
        <authorList>
            <person name="Ferguson B K."/>
        </authorList>
    </citation>
    <scope>NUCLEOTIDE SEQUENCE</scope>
    <source>
        <strain evidence="2">L06</strain>
    </source>
</reference>
<accession>A0A6V7L7I1</accession>
<dbReference type="AlphaFoldDB" id="A0A6V7L7I1"/>
<keyword evidence="1" id="KW-0175">Coiled coil</keyword>
<proteinExistence type="predicted"/>
<feature type="coiled-coil region" evidence="1">
    <location>
        <begin position="165"/>
        <end position="192"/>
    </location>
</feature>
<protein>
    <submittedName>
        <fullName evidence="2">Uncharacterized protein</fullName>
    </submittedName>
</protein>
<dbReference type="EMBL" id="CADCXW020000334">
    <property type="protein sequence ID" value="CAD1571281.1"/>
    <property type="molecule type" value="Genomic_DNA"/>
</dbReference>
<gene>
    <name evidence="2" type="ORF">BBRV_LOCUS96914</name>
</gene>
<name>A0A6V7L7I1_9HYME</name>
<evidence type="ECO:0000256" key="1">
    <source>
        <dbReference type="SAM" id="Coils"/>
    </source>
</evidence>
<organism evidence="2">
    <name type="scientific">Bracon brevicornis</name>
    <dbReference type="NCBI Taxonomy" id="1563983"/>
    <lineage>
        <taxon>Eukaryota</taxon>
        <taxon>Metazoa</taxon>
        <taxon>Ecdysozoa</taxon>
        <taxon>Arthropoda</taxon>
        <taxon>Hexapoda</taxon>
        <taxon>Insecta</taxon>
        <taxon>Pterygota</taxon>
        <taxon>Neoptera</taxon>
        <taxon>Endopterygota</taxon>
        <taxon>Hymenoptera</taxon>
        <taxon>Apocrita</taxon>
        <taxon>Ichneumonoidea</taxon>
        <taxon>Braconidae</taxon>
        <taxon>Braconinae</taxon>
        <taxon>Bracon</taxon>
    </lineage>
</organism>
<sequence length="208" mass="24328">MEVDDVIIIEEEDYSMEMDLKIESKSEESTYLGEFVRITPADTNEYIDITEDSSYDHMTNATVNSLPQTTCNCFTKNAEPPHKYFDDYADIDSSVQYHTCKVEGLLLTYYQEFQWTDEAVKVTNSIVTKCPPEQVLRFKNIRKSASMQWDKLSILYSRIQNLYMMGKQDEEMDQILRNYDSLTERLANLVEIINGDEWDPRTYGLPEL</sequence>
<evidence type="ECO:0000313" key="2">
    <source>
        <dbReference type="EMBL" id="CAD1571281.1"/>
    </source>
</evidence>